<dbReference type="Proteomes" id="UP000478052">
    <property type="component" value="Unassembled WGS sequence"/>
</dbReference>
<dbReference type="EMBL" id="VUJU01003938">
    <property type="protein sequence ID" value="KAF0756112.1"/>
    <property type="molecule type" value="Genomic_DNA"/>
</dbReference>
<protein>
    <submittedName>
        <fullName evidence="1">PiggyBac transposable element-derived protein 4-like</fullName>
    </submittedName>
</protein>
<evidence type="ECO:0000313" key="1">
    <source>
        <dbReference type="EMBL" id="KAF0756112.1"/>
    </source>
</evidence>
<keyword evidence="2" id="KW-1185">Reference proteome</keyword>
<sequence length="128" mass="14694">MKINDSDICDALFESIPSDDESFTSVYDTDEDIDYTPKIKNANFLIEKYYNQNKPRSRRNIFLSTISQNTMLNQEVLLAQSLSEELNVSIENVNVFENGSVISDDLIFPNLFGQHQQILPCQLLRLPT</sequence>
<gene>
    <name evidence="1" type="ORF">FWK35_00004761</name>
</gene>
<organism evidence="1 2">
    <name type="scientific">Aphis craccivora</name>
    <name type="common">Cowpea aphid</name>
    <dbReference type="NCBI Taxonomy" id="307492"/>
    <lineage>
        <taxon>Eukaryota</taxon>
        <taxon>Metazoa</taxon>
        <taxon>Ecdysozoa</taxon>
        <taxon>Arthropoda</taxon>
        <taxon>Hexapoda</taxon>
        <taxon>Insecta</taxon>
        <taxon>Pterygota</taxon>
        <taxon>Neoptera</taxon>
        <taxon>Paraneoptera</taxon>
        <taxon>Hemiptera</taxon>
        <taxon>Sternorrhyncha</taxon>
        <taxon>Aphidomorpha</taxon>
        <taxon>Aphidoidea</taxon>
        <taxon>Aphididae</taxon>
        <taxon>Aphidini</taxon>
        <taxon>Aphis</taxon>
        <taxon>Aphis</taxon>
    </lineage>
</organism>
<evidence type="ECO:0000313" key="2">
    <source>
        <dbReference type="Proteomes" id="UP000478052"/>
    </source>
</evidence>
<dbReference type="AlphaFoldDB" id="A0A6G0YI17"/>
<proteinExistence type="predicted"/>
<reference evidence="1 2" key="1">
    <citation type="submission" date="2019-08" db="EMBL/GenBank/DDBJ databases">
        <title>Whole genome of Aphis craccivora.</title>
        <authorList>
            <person name="Voronova N.V."/>
            <person name="Shulinski R.S."/>
            <person name="Bandarenka Y.V."/>
            <person name="Zhorov D.G."/>
            <person name="Warner D."/>
        </authorList>
    </citation>
    <scope>NUCLEOTIDE SEQUENCE [LARGE SCALE GENOMIC DNA]</scope>
    <source>
        <strain evidence="1">180601</strain>
        <tissue evidence="1">Whole Body</tissue>
    </source>
</reference>
<accession>A0A6G0YI17</accession>
<comment type="caution">
    <text evidence="1">The sequence shown here is derived from an EMBL/GenBank/DDBJ whole genome shotgun (WGS) entry which is preliminary data.</text>
</comment>
<name>A0A6G0YI17_APHCR</name>